<keyword evidence="6 10" id="KW-0784">Thiamine biosynthesis</keyword>
<feature type="binding site" evidence="10">
    <location>
        <position position="179"/>
    </location>
    <ligand>
        <name>2-[(2R,5Z)-2-carboxy-4-methylthiazol-5(2H)-ylidene]ethyl phosphate</name>
        <dbReference type="ChEBI" id="CHEBI:62899"/>
    </ligand>
</feature>
<comment type="catalytic activity">
    <reaction evidence="9 10 11">
        <text>2-[(2R,5Z)-2-carboxy-4-methylthiazol-5(2H)-ylidene]ethyl phosphate + 4-amino-2-methyl-5-(diphosphooxymethyl)pyrimidine + 2 H(+) = thiamine phosphate + CO2 + diphosphate</text>
        <dbReference type="Rhea" id="RHEA:47844"/>
        <dbReference type="ChEBI" id="CHEBI:15378"/>
        <dbReference type="ChEBI" id="CHEBI:16526"/>
        <dbReference type="ChEBI" id="CHEBI:33019"/>
        <dbReference type="ChEBI" id="CHEBI:37575"/>
        <dbReference type="ChEBI" id="CHEBI:57841"/>
        <dbReference type="ChEBI" id="CHEBI:62899"/>
        <dbReference type="EC" id="2.5.1.3"/>
    </reaction>
</comment>
<keyword evidence="3 10" id="KW-0808">Transferase</keyword>
<evidence type="ECO:0000256" key="4">
    <source>
        <dbReference type="ARBA" id="ARBA00022723"/>
    </source>
</evidence>
<dbReference type="AlphaFoldDB" id="A0A0M9VKL7"/>
<dbReference type="UniPathway" id="UPA00060">
    <property type="reaction ID" value="UER00141"/>
</dbReference>
<protein>
    <recommendedName>
        <fullName evidence="10">Thiamine-phosphate synthase</fullName>
        <shortName evidence="10">TP synthase</shortName>
        <shortName evidence="10">TPS</shortName>
        <ecNumber evidence="10">2.5.1.3</ecNumber>
    </recommendedName>
    <alternativeName>
        <fullName evidence="10">Thiamine-phosphate pyrophosphorylase</fullName>
        <shortName evidence="10">TMP pyrophosphorylase</shortName>
        <shortName evidence="10">TMP-PPase</shortName>
    </alternativeName>
</protein>
<feature type="binding site" evidence="10">
    <location>
        <position position="72"/>
    </location>
    <ligand>
        <name>Mg(2+)</name>
        <dbReference type="ChEBI" id="CHEBI:18420"/>
    </ligand>
</feature>
<dbReference type="EC" id="2.5.1.3" evidence="10"/>
<keyword evidence="5 10" id="KW-0460">Magnesium</keyword>
<dbReference type="CDD" id="cd00564">
    <property type="entry name" value="TMP_TenI"/>
    <property type="match status" value="1"/>
</dbReference>
<feature type="binding site" evidence="10">
    <location>
        <position position="101"/>
    </location>
    <ligand>
        <name>Mg(2+)</name>
        <dbReference type="ChEBI" id="CHEBI:18420"/>
    </ligand>
</feature>
<feature type="domain" description="Thiamine phosphate synthase/TenI" evidence="13">
    <location>
        <begin position="8"/>
        <end position="202"/>
    </location>
</feature>
<gene>
    <name evidence="10" type="primary">thiE</name>
    <name evidence="14" type="ORF">XI38_12070</name>
</gene>
<dbReference type="InterPro" id="IPR036206">
    <property type="entry name" value="ThiamineP_synth_sf"/>
</dbReference>
<comment type="pathway">
    <text evidence="2 10 12">Cofactor biosynthesis; thiamine diphosphate biosynthesis; thiamine phosphate from 4-amino-2-methyl-5-diphosphomethylpyrimidine and 4-methyl-5-(2-phosphoethyl)-thiazole: step 1/1.</text>
</comment>
<evidence type="ECO:0000256" key="1">
    <source>
        <dbReference type="ARBA" id="ARBA00003814"/>
    </source>
</evidence>
<evidence type="ECO:0000256" key="7">
    <source>
        <dbReference type="ARBA" id="ARBA00047334"/>
    </source>
</evidence>
<comment type="caution">
    <text evidence="14">The sequence shown here is derived from an EMBL/GenBank/DDBJ whole genome shotgun (WGS) entry which is preliminary data.</text>
</comment>
<evidence type="ECO:0000256" key="3">
    <source>
        <dbReference type="ARBA" id="ARBA00022679"/>
    </source>
</evidence>
<keyword evidence="4 10" id="KW-0479">Metal-binding</keyword>
<dbReference type="PANTHER" id="PTHR20857">
    <property type="entry name" value="THIAMINE-PHOSPHATE PYROPHOSPHORYLASE"/>
    <property type="match status" value="1"/>
</dbReference>
<dbReference type="GO" id="GO:0000287">
    <property type="term" value="F:magnesium ion binding"/>
    <property type="evidence" value="ECO:0007669"/>
    <property type="project" value="UniProtKB-UniRule"/>
</dbReference>
<sequence>MTRLDLSLYLVTDTRQATDAGHDLVDLAVAAARGGVTAVQVREKDAAAAGFLDIVVRLAEALPDEVALLVNDRVDVYLAARRAFPRGFADRAHGVHVGQSDLPAPVVRELIGGDAVLGLSAATPAQLAEAASSPARIDYVGIGALHVTQTKKDAPAPLGHARFAELAASVAVPSVAIGGVTVADLPRLRAAGAAGAAVVSAVCAAADPASAARDLRCAWEVGE</sequence>
<evidence type="ECO:0000313" key="14">
    <source>
        <dbReference type="EMBL" id="KOS10223.1"/>
    </source>
</evidence>
<dbReference type="GO" id="GO:0005737">
    <property type="term" value="C:cytoplasm"/>
    <property type="evidence" value="ECO:0007669"/>
    <property type="project" value="TreeGrafter"/>
</dbReference>
<feature type="binding site" evidence="10">
    <location>
        <begin position="199"/>
        <end position="200"/>
    </location>
    <ligand>
        <name>2-[(2R,5Z)-2-carboxy-4-methylthiazol-5(2H)-ylidene]ethyl phosphate</name>
        <dbReference type="ChEBI" id="CHEBI:62899"/>
    </ligand>
</feature>
<dbReference type="InterPro" id="IPR034291">
    <property type="entry name" value="TMP_synthase"/>
</dbReference>
<dbReference type="KEGG" id="mcw:A8L33_06420"/>
<keyword evidence="15" id="KW-1185">Reference proteome</keyword>
<name>A0A0M9VKL7_9MICO</name>
<feature type="binding site" evidence="10">
    <location>
        <begin position="148"/>
        <end position="150"/>
    </location>
    <ligand>
        <name>2-[(2R,5Z)-2-carboxy-4-methylthiazol-5(2H)-ylidene]ethyl phosphate</name>
        <dbReference type="ChEBI" id="CHEBI:62899"/>
    </ligand>
</feature>
<comment type="similarity">
    <text evidence="10 11">Belongs to the thiamine-phosphate synthase family.</text>
</comment>
<evidence type="ECO:0000256" key="9">
    <source>
        <dbReference type="ARBA" id="ARBA00047883"/>
    </source>
</evidence>
<dbReference type="SUPFAM" id="SSF51391">
    <property type="entry name" value="Thiamin phosphate synthase"/>
    <property type="match status" value="1"/>
</dbReference>
<dbReference type="PANTHER" id="PTHR20857:SF15">
    <property type="entry name" value="THIAMINE-PHOSPHATE SYNTHASE"/>
    <property type="match status" value="1"/>
</dbReference>
<evidence type="ECO:0000256" key="12">
    <source>
        <dbReference type="RuleBase" id="RU004253"/>
    </source>
</evidence>
<comment type="catalytic activity">
    <reaction evidence="7 10 11">
        <text>4-methyl-5-(2-phosphooxyethyl)-thiazole + 4-amino-2-methyl-5-(diphosphooxymethyl)pyrimidine + H(+) = thiamine phosphate + diphosphate</text>
        <dbReference type="Rhea" id="RHEA:22328"/>
        <dbReference type="ChEBI" id="CHEBI:15378"/>
        <dbReference type="ChEBI" id="CHEBI:33019"/>
        <dbReference type="ChEBI" id="CHEBI:37575"/>
        <dbReference type="ChEBI" id="CHEBI:57841"/>
        <dbReference type="ChEBI" id="CHEBI:58296"/>
        <dbReference type="EC" id="2.5.1.3"/>
    </reaction>
</comment>
<dbReference type="GO" id="GO:0009228">
    <property type="term" value="P:thiamine biosynthetic process"/>
    <property type="evidence" value="ECO:0007669"/>
    <property type="project" value="UniProtKB-KW"/>
</dbReference>
<dbReference type="HAMAP" id="MF_00097">
    <property type="entry name" value="TMP_synthase"/>
    <property type="match status" value="1"/>
</dbReference>
<evidence type="ECO:0000256" key="8">
    <source>
        <dbReference type="ARBA" id="ARBA00047851"/>
    </source>
</evidence>
<evidence type="ECO:0000256" key="2">
    <source>
        <dbReference type="ARBA" id="ARBA00005165"/>
    </source>
</evidence>
<comment type="function">
    <text evidence="1 10">Condenses 4-methyl-5-(beta-hydroxyethyl)thiazole monophosphate (THZ-P) and 2-methyl-4-amino-5-hydroxymethyl pyrimidine pyrophosphate (HMP-PP) to form thiamine monophosphate (TMP).</text>
</comment>
<feature type="binding site" evidence="10">
    <location>
        <begin position="40"/>
        <end position="44"/>
    </location>
    <ligand>
        <name>4-amino-2-methyl-5-(diphosphooxymethyl)pyrimidine</name>
        <dbReference type="ChEBI" id="CHEBI:57841"/>
    </ligand>
</feature>
<feature type="binding site" evidence="10">
    <location>
        <position position="120"/>
    </location>
    <ligand>
        <name>4-amino-2-methyl-5-(diphosphooxymethyl)pyrimidine</name>
        <dbReference type="ChEBI" id="CHEBI:57841"/>
    </ligand>
</feature>
<dbReference type="Pfam" id="PF02581">
    <property type="entry name" value="TMP-TENI"/>
    <property type="match status" value="1"/>
</dbReference>
<dbReference type="GO" id="GO:0009229">
    <property type="term" value="P:thiamine diphosphate biosynthetic process"/>
    <property type="evidence" value="ECO:0007669"/>
    <property type="project" value="UniProtKB-UniRule"/>
</dbReference>
<feature type="binding site" evidence="10">
    <location>
        <position position="151"/>
    </location>
    <ligand>
        <name>4-amino-2-methyl-5-(diphosphooxymethyl)pyrimidine</name>
        <dbReference type="ChEBI" id="CHEBI:57841"/>
    </ligand>
</feature>
<reference evidence="14" key="1">
    <citation type="submission" date="2015-04" db="EMBL/GenBank/DDBJ databases">
        <title>Complete genome sequence of Microbacterium chocolatum SIT 101, a bacterium enantioselectively hydrolyzing mesomeric diesters.</title>
        <authorList>
            <person name="Li X."/>
            <person name="Xu Y."/>
        </authorList>
    </citation>
    <scope>NUCLEOTIDE SEQUENCE [LARGE SCALE GENOMIC DNA]</scope>
    <source>
        <strain evidence="14">SIT 101</strain>
    </source>
</reference>
<evidence type="ECO:0000256" key="10">
    <source>
        <dbReference type="HAMAP-Rule" id="MF_00097"/>
    </source>
</evidence>
<dbReference type="NCBIfam" id="TIGR00693">
    <property type="entry name" value="thiE"/>
    <property type="match status" value="1"/>
</dbReference>
<dbReference type="EMBL" id="LAVO01000012">
    <property type="protein sequence ID" value="KOS10223.1"/>
    <property type="molecule type" value="Genomic_DNA"/>
</dbReference>
<dbReference type="PATRIC" id="fig|84292.3.peg.2452"/>
<accession>A0A0M9VKL7</accession>
<evidence type="ECO:0000256" key="11">
    <source>
        <dbReference type="RuleBase" id="RU003826"/>
    </source>
</evidence>
<dbReference type="Proteomes" id="UP000037737">
    <property type="component" value="Unassembled WGS sequence"/>
</dbReference>
<comment type="cofactor">
    <cofactor evidence="10">
        <name>Mg(2+)</name>
        <dbReference type="ChEBI" id="CHEBI:18420"/>
    </cofactor>
    <text evidence="10">Binds 1 Mg(2+) ion per subunit.</text>
</comment>
<evidence type="ECO:0000256" key="5">
    <source>
        <dbReference type="ARBA" id="ARBA00022842"/>
    </source>
</evidence>
<dbReference type="Gene3D" id="3.20.20.70">
    <property type="entry name" value="Aldolase class I"/>
    <property type="match status" value="1"/>
</dbReference>
<comment type="catalytic activity">
    <reaction evidence="8 10 11">
        <text>2-(2-carboxy-4-methylthiazol-5-yl)ethyl phosphate + 4-amino-2-methyl-5-(diphosphooxymethyl)pyrimidine + 2 H(+) = thiamine phosphate + CO2 + diphosphate</text>
        <dbReference type="Rhea" id="RHEA:47848"/>
        <dbReference type="ChEBI" id="CHEBI:15378"/>
        <dbReference type="ChEBI" id="CHEBI:16526"/>
        <dbReference type="ChEBI" id="CHEBI:33019"/>
        <dbReference type="ChEBI" id="CHEBI:37575"/>
        <dbReference type="ChEBI" id="CHEBI:57841"/>
        <dbReference type="ChEBI" id="CHEBI:62890"/>
        <dbReference type="EC" id="2.5.1.3"/>
    </reaction>
</comment>
<feature type="binding site" evidence="10">
    <location>
        <position position="71"/>
    </location>
    <ligand>
        <name>4-amino-2-methyl-5-(diphosphooxymethyl)pyrimidine</name>
        <dbReference type="ChEBI" id="CHEBI:57841"/>
    </ligand>
</feature>
<evidence type="ECO:0000256" key="6">
    <source>
        <dbReference type="ARBA" id="ARBA00022977"/>
    </source>
</evidence>
<dbReference type="InterPro" id="IPR022998">
    <property type="entry name" value="ThiamineP_synth_TenI"/>
</dbReference>
<dbReference type="GO" id="GO:0004789">
    <property type="term" value="F:thiamine-phosphate diphosphorylase activity"/>
    <property type="evidence" value="ECO:0007669"/>
    <property type="project" value="UniProtKB-UniRule"/>
</dbReference>
<dbReference type="InterPro" id="IPR013785">
    <property type="entry name" value="Aldolase_TIM"/>
</dbReference>
<evidence type="ECO:0000259" key="13">
    <source>
        <dbReference type="Pfam" id="PF02581"/>
    </source>
</evidence>
<evidence type="ECO:0000313" key="15">
    <source>
        <dbReference type="Proteomes" id="UP000037737"/>
    </source>
</evidence>
<proteinExistence type="inferred from homology"/>
<organism evidence="14 15">
    <name type="scientific">Microbacterium aurantiacum</name>
    <dbReference type="NCBI Taxonomy" id="162393"/>
    <lineage>
        <taxon>Bacteria</taxon>
        <taxon>Bacillati</taxon>
        <taxon>Actinomycetota</taxon>
        <taxon>Actinomycetes</taxon>
        <taxon>Micrococcales</taxon>
        <taxon>Microbacteriaceae</taxon>
        <taxon>Microbacterium</taxon>
    </lineage>
</organism>